<keyword evidence="3" id="KW-1185">Reference proteome</keyword>
<sequence>MRPVRKAAGVLFPSSDASKRAWRGHLGLPRRLTGGSCPPRRWSLRGHRSGMAPTGSGGSALEVIDDAAEARSGCGSSHSGARLGAGARQRRPRGAAAGRARGFAHAAATVGRGQRLPRSDEAW</sequence>
<dbReference type="Proteomes" id="UP000823388">
    <property type="component" value="Chromosome 5K"/>
</dbReference>
<evidence type="ECO:0000313" key="3">
    <source>
        <dbReference type="Proteomes" id="UP000823388"/>
    </source>
</evidence>
<evidence type="ECO:0000313" key="2">
    <source>
        <dbReference type="EMBL" id="KAG2598077.1"/>
    </source>
</evidence>
<evidence type="ECO:0000256" key="1">
    <source>
        <dbReference type="SAM" id="MobiDB-lite"/>
    </source>
</evidence>
<protein>
    <submittedName>
        <fullName evidence="2">Uncharacterized protein</fullName>
    </submittedName>
</protein>
<name>A0A8T0SIM7_PANVG</name>
<dbReference type="AlphaFoldDB" id="A0A8T0SIM7"/>
<gene>
    <name evidence="2" type="ORF">PVAP13_5KG349707</name>
</gene>
<accession>A0A8T0SIM7</accession>
<feature type="region of interest" description="Disordered" evidence="1">
    <location>
        <begin position="71"/>
        <end position="123"/>
    </location>
</feature>
<feature type="compositionally biased region" description="Low complexity" evidence="1">
    <location>
        <begin position="94"/>
        <end position="111"/>
    </location>
</feature>
<proteinExistence type="predicted"/>
<feature type="region of interest" description="Disordered" evidence="1">
    <location>
        <begin position="28"/>
        <end position="59"/>
    </location>
</feature>
<comment type="caution">
    <text evidence="2">The sequence shown here is derived from an EMBL/GenBank/DDBJ whole genome shotgun (WGS) entry which is preliminary data.</text>
</comment>
<organism evidence="2 3">
    <name type="scientific">Panicum virgatum</name>
    <name type="common">Blackwell switchgrass</name>
    <dbReference type="NCBI Taxonomy" id="38727"/>
    <lineage>
        <taxon>Eukaryota</taxon>
        <taxon>Viridiplantae</taxon>
        <taxon>Streptophyta</taxon>
        <taxon>Embryophyta</taxon>
        <taxon>Tracheophyta</taxon>
        <taxon>Spermatophyta</taxon>
        <taxon>Magnoliopsida</taxon>
        <taxon>Liliopsida</taxon>
        <taxon>Poales</taxon>
        <taxon>Poaceae</taxon>
        <taxon>PACMAD clade</taxon>
        <taxon>Panicoideae</taxon>
        <taxon>Panicodae</taxon>
        <taxon>Paniceae</taxon>
        <taxon>Panicinae</taxon>
        <taxon>Panicum</taxon>
        <taxon>Panicum sect. Hiantes</taxon>
    </lineage>
</organism>
<reference evidence="2" key="1">
    <citation type="submission" date="2020-05" db="EMBL/GenBank/DDBJ databases">
        <title>WGS assembly of Panicum virgatum.</title>
        <authorList>
            <person name="Lovell J.T."/>
            <person name="Jenkins J."/>
            <person name="Shu S."/>
            <person name="Juenger T.E."/>
            <person name="Schmutz J."/>
        </authorList>
    </citation>
    <scope>NUCLEOTIDE SEQUENCE</scope>
    <source>
        <strain evidence="2">AP13</strain>
    </source>
</reference>
<dbReference type="EMBL" id="CM029045">
    <property type="protein sequence ID" value="KAG2598077.1"/>
    <property type="molecule type" value="Genomic_DNA"/>
</dbReference>